<sequence length="128" mass="13820">MRLLLEAGADPNGAKTERGAIPLMRAVTEPDEAMVRMLLSHGADANAAYFHGWTSLFDAANYGLLYIMHLLLEAGADPNAVNSRNGETSLHILLRSRHSGRLDIVRLLLKAGADPNVAETQTGETPLM</sequence>
<keyword evidence="1" id="KW-0677">Repeat</keyword>
<keyword evidence="4" id="KW-1185">Reference proteome</keyword>
<dbReference type="Pfam" id="PF12796">
    <property type="entry name" value="Ank_2"/>
    <property type="match status" value="1"/>
</dbReference>
<reference evidence="5" key="1">
    <citation type="submission" date="2025-08" db="UniProtKB">
        <authorList>
            <consortium name="RefSeq"/>
        </authorList>
    </citation>
    <scope>IDENTIFICATION</scope>
</reference>
<evidence type="ECO:0000256" key="1">
    <source>
        <dbReference type="ARBA" id="ARBA00022737"/>
    </source>
</evidence>
<dbReference type="InterPro" id="IPR036770">
    <property type="entry name" value="Ankyrin_rpt-contain_sf"/>
</dbReference>
<evidence type="ECO:0000256" key="2">
    <source>
        <dbReference type="ARBA" id="ARBA00023043"/>
    </source>
</evidence>
<keyword evidence="2 3" id="KW-0040">ANK repeat</keyword>
<accession>A0ABM1ELG8</accession>
<name>A0ABM1ELG8_PRICU</name>
<feature type="repeat" description="ANK" evidence="3">
    <location>
        <begin position="18"/>
        <end position="50"/>
    </location>
</feature>
<feature type="repeat" description="ANK" evidence="3">
    <location>
        <begin position="51"/>
        <end position="83"/>
    </location>
</feature>
<proteinExistence type="predicted"/>
<dbReference type="PANTHER" id="PTHR24189">
    <property type="entry name" value="MYOTROPHIN"/>
    <property type="match status" value="1"/>
</dbReference>
<feature type="repeat" description="ANK" evidence="3">
    <location>
        <begin position="85"/>
        <end position="120"/>
    </location>
</feature>
<evidence type="ECO:0000313" key="4">
    <source>
        <dbReference type="Proteomes" id="UP000695022"/>
    </source>
</evidence>
<dbReference type="RefSeq" id="XP_014673039.1">
    <property type="nucleotide sequence ID" value="XM_014817553.1"/>
</dbReference>
<dbReference type="InterPro" id="IPR002110">
    <property type="entry name" value="Ankyrin_rpt"/>
</dbReference>
<dbReference type="Proteomes" id="UP000695022">
    <property type="component" value="Unplaced"/>
</dbReference>
<dbReference type="PROSITE" id="PS50297">
    <property type="entry name" value="ANK_REP_REGION"/>
    <property type="match status" value="3"/>
</dbReference>
<dbReference type="Gene3D" id="1.25.40.20">
    <property type="entry name" value="Ankyrin repeat-containing domain"/>
    <property type="match status" value="1"/>
</dbReference>
<evidence type="ECO:0000313" key="5">
    <source>
        <dbReference type="RefSeq" id="XP_014673039.1"/>
    </source>
</evidence>
<evidence type="ECO:0000256" key="3">
    <source>
        <dbReference type="PROSITE-ProRule" id="PRU00023"/>
    </source>
</evidence>
<dbReference type="PANTHER" id="PTHR24189:SF50">
    <property type="entry name" value="ANKYRIN REPEAT AND SOCS BOX PROTEIN 2"/>
    <property type="match status" value="1"/>
</dbReference>
<dbReference type="Pfam" id="PF00023">
    <property type="entry name" value="Ank"/>
    <property type="match status" value="1"/>
</dbReference>
<gene>
    <name evidence="5" type="primary">LOC106813421</name>
</gene>
<dbReference type="GeneID" id="106813421"/>
<dbReference type="PROSITE" id="PS50088">
    <property type="entry name" value="ANK_REPEAT"/>
    <property type="match status" value="3"/>
</dbReference>
<dbReference type="InterPro" id="IPR050745">
    <property type="entry name" value="Multifunctional_regulatory"/>
</dbReference>
<dbReference type="SMART" id="SM00248">
    <property type="entry name" value="ANK"/>
    <property type="match status" value="3"/>
</dbReference>
<feature type="non-terminal residue" evidence="5">
    <location>
        <position position="128"/>
    </location>
</feature>
<organism evidence="4 5">
    <name type="scientific">Priapulus caudatus</name>
    <name type="common">Priapulid worm</name>
    <dbReference type="NCBI Taxonomy" id="37621"/>
    <lineage>
        <taxon>Eukaryota</taxon>
        <taxon>Metazoa</taxon>
        <taxon>Ecdysozoa</taxon>
        <taxon>Scalidophora</taxon>
        <taxon>Priapulida</taxon>
        <taxon>Priapulimorpha</taxon>
        <taxon>Priapulimorphida</taxon>
        <taxon>Priapulidae</taxon>
        <taxon>Priapulus</taxon>
    </lineage>
</organism>
<protein>
    <submittedName>
        <fullName evidence="5">Ankyrin repeat protein RF_0381</fullName>
    </submittedName>
</protein>
<dbReference type="SUPFAM" id="SSF48403">
    <property type="entry name" value="Ankyrin repeat"/>
    <property type="match status" value="1"/>
</dbReference>